<evidence type="ECO:0000313" key="3">
    <source>
        <dbReference type="Proteomes" id="UP000655588"/>
    </source>
</evidence>
<accession>A0A833RYL8</accession>
<keyword evidence="3" id="KW-1185">Reference proteome</keyword>
<feature type="region of interest" description="Disordered" evidence="1">
    <location>
        <begin position="265"/>
        <end position="300"/>
    </location>
</feature>
<gene>
    <name evidence="2" type="ORF">E2986_00423</name>
</gene>
<feature type="compositionally biased region" description="Polar residues" evidence="1">
    <location>
        <begin position="183"/>
        <end position="199"/>
    </location>
</feature>
<dbReference type="AlphaFoldDB" id="A0A833RYL8"/>
<comment type="caution">
    <text evidence="2">The sequence shown here is derived from an EMBL/GenBank/DDBJ whole genome shotgun (WGS) entry which is preliminary data.</text>
</comment>
<organism evidence="2 3">
    <name type="scientific">Frieseomelitta varia</name>
    <dbReference type="NCBI Taxonomy" id="561572"/>
    <lineage>
        <taxon>Eukaryota</taxon>
        <taxon>Metazoa</taxon>
        <taxon>Ecdysozoa</taxon>
        <taxon>Arthropoda</taxon>
        <taxon>Hexapoda</taxon>
        <taxon>Insecta</taxon>
        <taxon>Pterygota</taxon>
        <taxon>Neoptera</taxon>
        <taxon>Endopterygota</taxon>
        <taxon>Hymenoptera</taxon>
        <taxon>Apocrita</taxon>
        <taxon>Aculeata</taxon>
        <taxon>Apoidea</taxon>
        <taxon>Anthophila</taxon>
        <taxon>Apidae</taxon>
        <taxon>Frieseomelitta</taxon>
    </lineage>
</organism>
<sequence length="316" mass="35012">MGLPPTSPRLKFTHAQSGGSPMPRRPPRHPPSPSSRSRSLELLDQDEEKSISPVKEPEVQARPRSRSLDGLLDEDGIVPEMKTEELLKPDNESKIDSRMFLEALDKLSDTKVKDSLSQVVPEKAESNVEEGTIVKLHSDKSDEQGAKSNENQNPIPVPRQRLKTVTETKSEPVDIVEREEVQKSSSFEMNSGKEGQNVPTRPPKPNRFVSVDTALSSVIPSLEDEKNSQACSENVDSCDSNTELKERLVVTGSDKLTLLKAKSCGAGLDSDESISSNEYKSREQGSLLSLPTGAEPKRKKNFMDKCVNKMRSFMRK</sequence>
<name>A0A833RYL8_9HYME</name>
<feature type="compositionally biased region" description="Basic and acidic residues" evidence="1">
    <location>
        <begin position="164"/>
        <end position="182"/>
    </location>
</feature>
<reference evidence="2" key="1">
    <citation type="submission" date="2019-11" db="EMBL/GenBank/DDBJ databases">
        <title>The nuclear and mitochondrial genomes of Frieseomelitta varia - a highly eusocial stingless bee (Meliponini) with a permanently sterile worker caste.</title>
        <authorList>
            <person name="Freitas F.C.P."/>
            <person name="Lourenco A.P."/>
            <person name="Nunes F.M.F."/>
            <person name="Paschoal A.R."/>
            <person name="Abreu F.C.P."/>
            <person name="Barbin F.O."/>
            <person name="Bataglia L."/>
            <person name="Cardoso-Junior C.A.M."/>
            <person name="Cervoni M.S."/>
            <person name="Silva S.R."/>
            <person name="Dalarmi F."/>
            <person name="Del Lama M.A."/>
            <person name="Depintor T.S."/>
            <person name="Ferreira K.M."/>
            <person name="Goria P.S."/>
            <person name="Jaskot M.C."/>
            <person name="Lago D.C."/>
            <person name="Luna-Lucena D."/>
            <person name="Moda L.M."/>
            <person name="Nascimento L."/>
            <person name="Pedrino M."/>
            <person name="Rabico F.O."/>
            <person name="Sanches F.C."/>
            <person name="Santos D.E."/>
            <person name="Santos C.G."/>
            <person name="Vieira J."/>
            <person name="Lopes T.F."/>
            <person name="Barchuk A.R."/>
            <person name="Hartfelder K."/>
            <person name="Simoes Z.L.P."/>
            <person name="Bitondi M.M.G."/>
            <person name="Pinheiro D.G."/>
        </authorList>
    </citation>
    <scope>NUCLEOTIDE SEQUENCE</scope>
    <source>
        <strain evidence="2">USP_RPSP 00005682</strain>
        <tissue evidence="2">Whole individual</tissue>
    </source>
</reference>
<dbReference type="Proteomes" id="UP000655588">
    <property type="component" value="Unassembled WGS sequence"/>
</dbReference>
<evidence type="ECO:0000313" key="2">
    <source>
        <dbReference type="EMBL" id="KAF3422120.1"/>
    </source>
</evidence>
<feature type="region of interest" description="Disordered" evidence="1">
    <location>
        <begin position="111"/>
        <end position="208"/>
    </location>
</feature>
<protein>
    <submittedName>
        <fullName evidence="2">Uncharacterized protein</fullName>
    </submittedName>
</protein>
<proteinExistence type="predicted"/>
<evidence type="ECO:0000256" key="1">
    <source>
        <dbReference type="SAM" id="MobiDB-lite"/>
    </source>
</evidence>
<feature type="region of interest" description="Disordered" evidence="1">
    <location>
        <begin position="1"/>
        <end position="83"/>
    </location>
</feature>
<feature type="compositionally biased region" description="Polar residues" evidence="1">
    <location>
        <begin position="273"/>
        <end position="289"/>
    </location>
</feature>
<feature type="compositionally biased region" description="Basic and acidic residues" evidence="1">
    <location>
        <begin position="136"/>
        <end position="145"/>
    </location>
</feature>
<dbReference type="EMBL" id="WNWW01000773">
    <property type="protein sequence ID" value="KAF3422120.1"/>
    <property type="molecule type" value="Genomic_DNA"/>
</dbReference>